<evidence type="ECO:0000259" key="6">
    <source>
        <dbReference type="PROSITE" id="PS50178"/>
    </source>
</evidence>
<evidence type="ECO:0000256" key="5">
    <source>
        <dbReference type="SAM" id="MobiDB-lite"/>
    </source>
</evidence>
<organism evidence="7 8">
    <name type="scientific">Fragariocoptes setiger</name>
    <dbReference type="NCBI Taxonomy" id="1670756"/>
    <lineage>
        <taxon>Eukaryota</taxon>
        <taxon>Metazoa</taxon>
        <taxon>Ecdysozoa</taxon>
        <taxon>Arthropoda</taxon>
        <taxon>Chelicerata</taxon>
        <taxon>Arachnida</taxon>
        <taxon>Acari</taxon>
        <taxon>Acariformes</taxon>
        <taxon>Trombidiformes</taxon>
        <taxon>Prostigmata</taxon>
        <taxon>Eupodina</taxon>
        <taxon>Eriophyoidea</taxon>
        <taxon>Phytoptidae</taxon>
        <taxon>Fragariocoptes</taxon>
    </lineage>
</organism>
<dbReference type="Gene3D" id="3.30.40.10">
    <property type="entry name" value="Zinc/RING finger domain, C3HC4 (zinc finger)"/>
    <property type="match status" value="1"/>
</dbReference>
<dbReference type="SMART" id="SM00064">
    <property type="entry name" value="FYVE"/>
    <property type="match status" value="1"/>
</dbReference>
<feature type="region of interest" description="Disordered" evidence="5">
    <location>
        <begin position="536"/>
        <end position="560"/>
    </location>
</feature>
<dbReference type="InterPro" id="IPR051118">
    <property type="entry name" value="LST-2"/>
</dbReference>
<feature type="compositionally biased region" description="Polar residues" evidence="5">
    <location>
        <begin position="327"/>
        <end position="343"/>
    </location>
</feature>
<reference evidence="7 8" key="1">
    <citation type="submission" date="2020-10" db="EMBL/GenBank/DDBJ databases">
        <authorList>
            <person name="Klimov P.B."/>
            <person name="Dyachkov S.M."/>
            <person name="Chetverikov P.E."/>
        </authorList>
    </citation>
    <scope>NUCLEOTIDE SEQUENCE [LARGE SCALE GENOMIC DNA]</scope>
    <source>
        <strain evidence="7">BMOC 18-1129-001#AD2665</strain>
        <tissue evidence="7">Entire mites</tissue>
    </source>
</reference>
<feature type="region of interest" description="Disordered" evidence="5">
    <location>
        <begin position="596"/>
        <end position="655"/>
    </location>
</feature>
<feature type="compositionally biased region" description="Low complexity" evidence="5">
    <location>
        <begin position="349"/>
        <end position="359"/>
    </location>
</feature>
<evidence type="ECO:0000256" key="2">
    <source>
        <dbReference type="ARBA" id="ARBA00022771"/>
    </source>
</evidence>
<dbReference type="EMBL" id="JAIFTH010000361">
    <property type="protein sequence ID" value="KAG9509725.1"/>
    <property type="molecule type" value="Genomic_DNA"/>
</dbReference>
<evidence type="ECO:0000313" key="7">
    <source>
        <dbReference type="EMBL" id="KAG9509725.1"/>
    </source>
</evidence>
<feature type="domain" description="FYVE-type" evidence="6">
    <location>
        <begin position="659"/>
        <end position="718"/>
    </location>
</feature>
<feature type="region of interest" description="Disordered" evidence="5">
    <location>
        <begin position="424"/>
        <end position="479"/>
    </location>
</feature>
<accession>A0ABQ7S8G5</accession>
<feature type="compositionally biased region" description="Pro residues" evidence="5">
    <location>
        <begin position="360"/>
        <end position="370"/>
    </location>
</feature>
<feature type="compositionally biased region" description="Basic residues" evidence="5">
    <location>
        <begin position="618"/>
        <end position="643"/>
    </location>
</feature>
<dbReference type="SUPFAM" id="SSF57903">
    <property type="entry name" value="FYVE/PHD zinc finger"/>
    <property type="match status" value="1"/>
</dbReference>
<dbReference type="Pfam" id="PF01363">
    <property type="entry name" value="FYVE"/>
    <property type="match status" value="1"/>
</dbReference>
<protein>
    <submittedName>
        <fullName evidence="7">Lateral signaling target protein 2-like protein</fullName>
    </submittedName>
</protein>
<gene>
    <name evidence="7" type="ORF">GZH46_01743</name>
</gene>
<dbReference type="PROSITE" id="PS50178">
    <property type="entry name" value="ZF_FYVE"/>
    <property type="match status" value="1"/>
</dbReference>
<keyword evidence="2 4" id="KW-0863">Zinc-finger</keyword>
<dbReference type="InterPro" id="IPR013083">
    <property type="entry name" value="Znf_RING/FYVE/PHD"/>
</dbReference>
<keyword evidence="3" id="KW-0862">Zinc</keyword>
<evidence type="ECO:0000313" key="8">
    <source>
        <dbReference type="Proteomes" id="UP000825002"/>
    </source>
</evidence>
<proteinExistence type="predicted"/>
<dbReference type="InterPro" id="IPR017455">
    <property type="entry name" value="Znf_FYVE-rel"/>
</dbReference>
<dbReference type="Proteomes" id="UP000825002">
    <property type="component" value="Unassembled WGS sequence"/>
</dbReference>
<feature type="region of interest" description="Disordered" evidence="5">
    <location>
        <begin position="308"/>
        <end position="375"/>
    </location>
</feature>
<name>A0ABQ7S8G5_9ACAR</name>
<dbReference type="InterPro" id="IPR000306">
    <property type="entry name" value="Znf_FYVE"/>
</dbReference>
<evidence type="ECO:0000256" key="4">
    <source>
        <dbReference type="PROSITE-ProRule" id="PRU00091"/>
    </source>
</evidence>
<keyword evidence="1" id="KW-0479">Metal-binding</keyword>
<comment type="caution">
    <text evidence="7">The sequence shown here is derived from an EMBL/GenBank/DDBJ whole genome shotgun (WGS) entry which is preliminary data.</text>
</comment>
<sequence length="718" mass="80371">MSRRASRPCNFFKKLVVGGVNRSKASIQNNCLIKLYHADAELKSISNELDSFDGKKDPQRCSLLVNQLRTAQDKVINLLFQLMDECNCERASRDYRMKFPDEILLAEGPESLNGQIWFGAECLSAGSNILNHNKESNMLRPMAKNLTSHLDSLRNDLRELIIDGDTIGRIGHHLIKKMSAFDHIFATFEYEYVRTMLPIRSASEIEKLQETAVLFSEALIDAVKRNLIKQDDIDEFQPIVMIALPRLAIVRGLLYNDENPVYKVNKHHMSSLFKPFHGPLHSIRKLLKALKPSELYVLETMLANNESSYEYVPPPRPSSASDCEPSTDANHSALSSERSSGTASAMMITPSTSAPSPGTSSPPPPPPPPSQSSCSQEACIDELLMRQSQQLHHRLFVAISGVADQLQSNFASDLRFILRQVFNTSDGNDDTSNKSSSNDDDEDDDDRLNTTGSDCDDQSSDSNNAIMGSNIAHDHDASDNQPIEVAIEAREMTDLIDFHGSVYMPDVRQQQQQQTTDHSDRNIASATIDDLLAEPTAYSNNNSSSMTHDVPNGSSYMLSSRDGERFRNITSETTTRNSTSGISVLPHSVFTPTSTLSLNSSVGSPQHVVANTPETSSQHRHHSNHHHSSRVRRHRHHHQHQHQPQRQPAQRNPPIWVPDQLVDSCTFCNSSFSFFKRRHHCRDCGQIFCGECSKYTKNLQSLGYTEPQRVCVSCFQNA</sequence>
<evidence type="ECO:0000256" key="3">
    <source>
        <dbReference type="ARBA" id="ARBA00022833"/>
    </source>
</evidence>
<dbReference type="PANTHER" id="PTHR46465">
    <property type="entry name" value="LATERAL SIGNALING TARGET PROTEIN 2 HOMOLOG"/>
    <property type="match status" value="1"/>
</dbReference>
<dbReference type="PANTHER" id="PTHR46465:SF2">
    <property type="entry name" value="LATERAL SIGNALING TARGET PROTEIN 2 HOMOLOG"/>
    <property type="match status" value="1"/>
</dbReference>
<feature type="compositionally biased region" description="Polar residues" evidence="5">
    <location>
        <begin position="537"/>
        <end position="558"/>
    </location>
</feature>
<keyword evidence="8" id="KW-1185">Reference proteome</keyword>
<evidence type="ECO:0000256" key="1">
    <source>
        <dbReference type="ARBA" id="ARBA00022723"/>
    </source>
</evidence>
<dbReference type="InterPro" id="IPR011011">
    <property type="entry name" value="Znf_FYVE_PHD"/>
</dbReference>